<evidence type="ECO:0000313" key="2">
    <source>
        <dbReference type="EMBL" id="GAA4797167.1"/>
    </source>
</evidence>
<proteinExistence type="predicted"/>
<reference evidence="3" key="1">
    <citation type="journal article" date="2019" name="Int. J. Syst. Evol. Microbiol.">
        <title>The Global Catalogue of Microorganisms (GCM) 10K type strain sequencing project: providing services to taxonomists for standard genome sequencing and annotation.</title>
        <authorList>
            <consortium name="The Broad Institute Genomics Platform"/>
            <consortium name="The Broad Institute Genome Sequencing Center for Infectious Disease"/>
            <person name="Wu L."/>
            <person name="Ma J."/>
        </authorList>
    </citation>
    <scope>NUCLEOTIDE SEQUENCE [LARGE SCALE GENOMIC DNA]</scope>
    <source>
        <strain evidence="3">JCM 17979</strain>
    </source>
</reference>
<comment type="caution">
    <text evidence="2">The sequence shown here is derived from an EMBL/GenBank/DDBJ whole genome shotgun (WGS) entry which is preliminary data.</text>
</comment>
<dbReference type="Proteomes" id="UP001500928">
    <property type="component" value="Unassembled WGS sequence"/>
</dbReference>
<keyword evidence="1" id="KW-1133">Transmembrane helix</keyword>
<protein>
    <submittedName>
        <fullName evidence="2">Membrane protein</fullName>
    </submittedName>
</protein>
<feature type="transmembrane region" description="Helical" evidence="1">
    <location>
        <begin position="102"/>
        <end position="121"/>
    </location>
</feature>
<evidence type="ECO:0000256" key="1">
    <source>
        <dbReference type="SAM" id="Phobius"/>
    </source>
</evidence>
<feature type="transmembrane region" description="Helical" evidence="1">
    <location>
        <begin position="31"/>
        <end position="56"/>
    </location>
</feature>
<sequence>MTTATRPAATPDGGPAAPALRRLHLARASFAVAWAVALALTASPLGAVAAVLLVLYPLVDVGAAVVDARASAARRSALWVDVVVGLAAAGGLAVAVTSGVPAVLRVWGAWAVLAGLVQLVVALRRRGLGGRGAMIASGALSAVAGTAFVLQAAGDRPTVLGLAGYAALGGVFFGVSALRLRAAR</sequence>
<evidence type="ECO:0000313" key="3">
    <source>
        <dbReference type="Proteomes" id="UP001500928"/>
    </source>
</evidence>
<organism evidence="2 3">
    <name type="scientific">Actinomycetospora chlora</name>
    <dbReference type="NCBI Taxonomy" id="663608"/>
    <lineage>
        <taxon>Bacteria</taxon>
        <taxon>Bacillati</taxon>
        <taxon>Actinomycetota</taxon>
        <taxon>Actinomycetes</taxon>
        <taxon>Pseudonocardiales</taxon>
        <taxon>Pseudonocardiaceae</taxon>
        <taxon>Actinomycetospora</taxon>
    </lineage>
</organism>
<feature type="transmembrane region" description="Helical" evidence="1">
    <location>
        <begin position="159"/>
        <end position="180"/>
    </location>
</feature>
<accession>A0ABP9BNT8</accession>
<keyword evidence="1" id="KW-0472">Membrane</keyword>
<dbReference type="EMBL" id="BAABHO010000030">
    <property type="protein sequence ID" value="GAA4797167.1"/>
    <property type="molecule type" value="Genomic_DNA"/>
</dbReference>
<keyword evidence="1" id="KW-0812">Transmembrane</keyword>
<dbReference type="RefSeq" id="WP_345418189.1">
    <property type="nucleotide sequence ID" value="NZ_BAABHO010000030.1"/>
</dbReference>
<name>A0ABP9BNT8_9PSEU</name>
<gene>
    <name evidence="2" type="ORF">GCM10023200_36680</name>
</gene>
<feature type="transmembrane region" description="Helical" evidence="1">
    <location>
        <begin position="77"/>
        <end position="96"/>
    </location>
</feature>
<feature type="transmembrane region" description="Helical" evidence="1">
    <location>
        <begin position="133"/>
        <end position="153"/>
    </location>
</feature>
<keyword evidence="3" id="KW-1185">Reference proteome</keyword>